<keyword evidence="2 7" id="KW-0813">Transport</keyword>
<evidence type="ECO:0000256" key="3">
    <source>
        <dbReference type="ARBA" id="ARBA00022475"/>
    </source>
</evidence>
<evidence type="ECO:0000256" key="5">
    <source>
        <dbReference type="ARBA" id="ARBA00022989"/>
    </source>
</evidence>
<organism evidence="9 10">
    <name type="scientific">Hominimerdicola aceti</name>
    <dbReference type="NCBI Taxonomy" id="2981726"/>
    <lineage>
        <taxon>Bacteria</taxon>
        <taxon>Bacillati</taxon>
        <taxon>Bacillota</taxon>
        <taxon>Clostridia</taxon>
        <taxon>Eubacteriales</taxon>
        <taxon>Oscillospiraceae</taxon>
        <taxon>Hominimerdicola</taxon>
    </lineage>
</organism>
<name>A0AAE3II30_9FIRM</name>
<protein>
    <submittedName>
        <fullName evidence="9">ABC transporter permease</fullName>
    </submittedName>
</protein>
<dbReference type="SUPFAM" id="SSF161098">
    <property type="entry name" value="MetI-like"/>
    <property type="match status" value="1"/>
</dbReference>
<dbReference type="Proteomes" id="UP001208131">
    <property type="component" value="Unassembled WGS sequence"/>
</dbReference>
<comment type="subcellular location">
    <subcellularLocation>
        <location evidence="1 7">Cell membrane</location>
        <topology evidence="1 7">Multi-pass membrane protein</topology>
    </subcellularLocation>
</comment>
<evidence type="ECO:0000256" key="1">
    <source>
        <dbReference type="ARBA" id="ARBA00004651"/>
    </source>
</evidence>
<proteinExistence type="inferred from homology"/>
<dbReference type="AlphaFoldDB" id="A0AAE3II30"/>
<dbReference type="Pfam" id="PF19300">
    <property type="entry name" value="BPD_transp_1_N"/>
    <property type="match status" value="1"/>
</dbReference>
<feature type="transmembrane region" description="Helical" evidence="7">
    <location>
        <begin position="12"/>
        <end position="31"/>
    </location>
</feature>
<feature type="transmembrane region" description="Helical" evidence="7">
    <location>
        <begin position="235"/>
        <end position="261"/>
    </location>
</feature>
<keyword evidence="5 7" id="KW-1133">Transmembrane helix</keyword>
<reference evidence="9 10" key="1">
    <citation type="journal article" date="2021" name="ISME Commun">
        <title>Automated analysis of genomic sequences facilitates high-throughput and comprehensive description of bacteria.</title>
        <authorList>
            <person name="Hitch T.C.A."/>
        </authorList>
    </citation>
    <scope>NUCLEOTIDE SEQUENCE [LARGE SCALE GENOMIC DNA]</scope>
    <source>
        <strain evidence="9 10">Sanger_31</strain>
    </source>
</reference>
<evidence type="ECO:0000256" key="6">
    <source>
        <dbReference type="ARBA" id="ARBA00023136"/>
    </source>
</evidence>
<dbReference type="PANTHER" id="PTHR43163">
    <property type="entry name" value="DIPEPTIDE TRANSPORT SYSTEM PERMEASE PROTEIN DPPB-RELATED"/>
    <property type="match status" value="1"/>
</dbReference>
<accession>A0AAE3II30</accession>
<evidence type="ECO:0000313" key="9">
    <source>
        <dbReference type="EMBL" id="MCU6705501.1"/>
    </source>
</evidence>
<keyword evidence="6 7" id="KW-0472">Membrane</keyword>
<feature type="transmembrane region" description="Helical" evidence="7">
    <location>
        <begin position="137"/>
        <end position="157"/>
    </location>
</feature>
<dbReference type="GO" id="GO:0071916">
    <property type="term" value="F:dipeptide transmembrane transporter activity"/>
    <property type="evidence" value="ECO:0007669"/>
    <property type="project" value="TreeGrafter"/>
</dbReference>
<keyword evidence="3" id="KW-1003">Cell membrane</keyword>
<sequence>MKRFRFIIKRLLSMIVIMFLVSFLVFVVLRMSDADPLTVMIGNNQSTPELRQALTEKYHLDYPVHIQYLRWIKGVLSGDFGTDYVDGQDVKGLIMSRLPITFGLVIMSSVIGSVIAVIMGVAAALRKGRPSDAAISGLMLVLSGAPSFLVSILILIFMTKYVPGYSFIGTYTNFGEFLQRITIPSLIMALTFVAMLGRITRSNMINQLQSPYIATAAAKGLKQSNITYKHAFHNAVIPVITVAGYMIAGSIGSTVIVEQVFSLPGIGGLLISAIEENNFPIVQILVLFMLGAYLVMSFVIDILYTVLDPRVDLK</sequence>
<evidence type="ECO:0000313" key="10">
    <source>
        <dbReference type="Proteomes" id="UP001208131"/>
    </source>
</evidence>
<feature type="transmembrane region" description="Helical" evidence="7">
    <location>
        <begin position="281"/>
        <end position="307"/>
    </location>
</feature>
<comment type="caution">
    <text evidence="9">The sequence shown here is derived from an EMBL/GenBank/DDBJ whole genome shotgun (WGS) entry which is preliminary data.</text>
</comment>
<dbReference type="InterPro" id="IPR000515">
    <property type="entry name" value="MetI-like"/>
</dbReference>
<keyword evidence="10" id="KW-1185">Reference proteome</keyword>
<feature type="transmembrane region" description="Helical" evidence="7">
    <location>
        <begin position="177"/>
        <end position="197"/>
    </location>
</feature>
<dbReference type="RefSeq" id="WP_267300825.1">
    <property type="nucleotide sequence ID" value="NZ_JAOQJZ010000005.1"/>
</dbReference>
<dbReference type="EMBL" id="JAOQJZ010000005">
    <property type="protein sequence ID" value="MCU6705501.1"/>
    <property type="molecule type" value="Genomic_DNA"/>
</dbReference>
<evidence type="ECO:0000259" key="8">
    <source>
        <dbReference type="PROSITE" id="PS50928"/>
    </source>
</evidence>
<dbReference type="Gene3D" id="1.10.3720.10">
    <property type="entry name" value="MetI-like"/>
    <property type="match status" value="1"/>
</dbReference>
<dbReference type="InterPro" id="IPR035906">
    <property type="entry name" value="MetI-like_sf"/>
</dbReference>
<evidence type="ECO:0000256" key="4">
    <source>
        <dbReference type="ARBA" id="ARBA00022692"/>
    </source>
</evidence>
<dbReference type="GO" id="GO:0005886">
    <property type="term" value="C:plasma membrane"/>
    <property type="evidence" value="ECO:0007669"/>
    <property type="project" value="UniProtKB-SubCell"/>
</dbReference>
<dbReference type="InterPro" id="IPR045621">
    <property type="entry name" value="BPD_transp_1_N"/>
</dbReference>
<dbReference type="Pfam" id="PF00528">
    <property type="entry name" value="BPD_transp_1"/>
    <property type="match status" value="1"/>
</dbReference>
<comment type="similarity">
    <text evidence="7">Belongs to the binding-protein-dependent transport system permease family.</text>
</comment>
<evidence type="ECO:0000256" key="7">
    <source>
        <dbReference type="RuleBase" id="RU363032"/>
    </source>
</evidence>
<feature type="domain" description="ABC transmembrane type-1" evidence="8">
    <location>
        <begin position="98"/>
        <end position="300"/>
    </location>
</feature>
<feature type="transmembrane region" description="Helical" evidence="7">
    <location>
        <begin position="100"/>
        <end position="125"/>
    </location>
</feature>
<dbReference type="PANTHER" id="PTHR43163:SF6">
    <property type="entry name" value="DIPEPTIDE TRANSPORT SYSTEM PERMEASE PROTEIN DPPB-RELATED"/>
    <property type="match status" value="1"/>
</dbReference>
<keyword evidence="4 7" id="KW-0812">Transmembrane</keyword>
<gene>
    <name evidence="9" type="ORF">OCV57_06125</name>
</gene>
<dbReference type="PROSITE" id="PS50928">
    <property type="entry name" value="ABC_TM1"/>
    <property type="match status" value="1"/>
</dbReference>
<evidence type="ECO:0000256" key="2">
    <source>
        <dbReference type="ARBA" id="ARBA00022448"/>
    </source>
</evidence>